<dbReference type="Pfam" id="PF00588">
    <property type="entry name" value="SpoU_methylase"/>
    <property type="match status" value="1"/>
</dbReference>
<dbReference type="Pfam" id="PF22435">
    <property type="entry name" value="MRM3-like_sub_bind"/>
    <property type="match status" value="1"/>
</dbReference>
<dbReference type="PANTHER" id="PTHR43191">
    <property type="entry name" value="RRNA METHYLTRANSFERASE 3"/>
    <property type="match status" value="1"/>
</dbReference>
<dbReference type="SUPFAM" id="SSF55315">
    <property type="entry name" value="L30e-like"/>
    <property type="match status" value="1"/>
</dbReference>
<dbReference type="Gene3D" id="3.30.1330.30">
    <property type="match status" value="1"/>
</dbReference>
<keyword evidence="2 6" id="KW-0489">Methyltransferase</keyword>
<dbReference type="PANTHER" id="PTHR43191:SF2">
    <property type="entry name" value="RRNA METHYLTRANSFERASE 3, MITOCHONDRIAL"/>
    <property type="match status" value="1"/>
</dbReference>
<dbReference type="Proteomes" id="UP000774750">
    <property type="component" value="Unassembled WGS sequence"/>
</dbReference>
<dbReference type="GO" id="GO:0008173">
    <property type="term" value="F:RNA methyltransferase activity"/>
    <property type="evidence" value="ECO:0007669"/>
    <property type="project" value="InterPro"/>
</dbReference>
<dbReference type="AlphaFoldDB" id="A0A938X5Z5"/>
<sequence>MFEQISSKDNRQIKRYVKLCTSKSARTDAGEFAIEGTKLVYEAVRSGILLDTLFITAPCLERLAYREEIIGASAQVFLIEGSLESKLSQVQTPQGVYAIAKKLDNDSSCATIEHKGKSILLVDLQDAGNVGTIIRTAEAVGIDRVLVTSRTCDVYNPKVIRSTMGSLFRMMVQTVPDAMTAIEAFQSNGAAVYASVVDADAQKIGTFSFAQDSLLLIGNEGNGLPQSISQAADHRITIPMKGNTESLNASMAACILMWEMNR</sequence>
<feature type="domain" description="MRM3-like substrate binding" evidence="5">
    <location>
        <begin position="10"/>
        <end position="98"/>
    </location>
</feature>
<feature type="domain" description="tRNA/rRNA methyltransferase SpoU type" evidence="4">
    <location>
        <begin position="119"/>
        <end position="258"/>
    </location>
</feature>
<dbReference type="InterPro" id="IPR029026">
    <property type="entry name" value="tRNA_m1G_MTases_N"/>
</dbReference>
<dbReference type="InterPro" id="IPR001537">
    <property type="entry name" value="SpoU_MeTrfase"/>
</dbReference>
<dbReference type="RefSeq" id="WP_204445634.1">
    <property type="nucleotide sequence ID" value="NZ_JACJKY010000006.1"/>
</dbReference>
<comment type="similarity">
    <text evidence="1">Belongs to the class IV-like SAM-binding methyltransferase superfamily. RNA methyltransferase TrmH family.</text>
</comment>
<dbReference type="GO" id="GO:0003723">
    <property type="term" value="F:RNA binding"/>
    <property type="evidence" value="ECO:0007669"/>
    <property type="project" value="InterPro"/>
</dbReference>
<dbReference type="InterPro" id="IPR051259">
    <property type="entry name" value="rRNA_Methyltransferase"/>
</dbReference>
<dbReference type="SUPFAM" id="SSF75217">
    <property type="entry name" value="alpha/beta knot"/>
    <property type="match status" value="1"/>
</dbReference>
<evidence type="ECO:0000313" key="6">
    <source>
        <dbReference type="EMBL" id="MBM6920603.1"/>
    </source>
</evidence>
<protein>
    <submittedName>
        <fullName evidence="6">RNA methyltransferase</fullName>
    </submittedName>
</protein>
<dbReference type="InterPro" id="IPR053888">
    <property type="entry name" value="MRM3-like_sub_bind"/>
</dbReference>
<dbReference type="EMBL" id="JACJKY010000006">
    <property type="protein sequence ID" value="MBM6920603.1"/>
    <property type="molecule type" value="Genomic_DNA"/>
</dbReference>
<evidence type="ECO:0000256" key="3">
    <source>
        <dbReference type="ARBA" id="ARBA00022679"/>
    </source>
</evidence>
<accession>A0A938X5Z5</accession>
<dbReference type="InterPro" id="IPR029028">
    <property type="entry name" value="Alpha/beta_knot_MTases"/>
</dbReference>
<dbReference type="InterPro" id="IPR029064">
    <property type="entry name" value="Ribosomal_eL30-like_sf"/>
</dbReference>
<proteinExistence type="inferred from homology"/>
<evidence type="ECO:0000313" key="7">
    <source>
        <dbReference type="Proteomes" id="UP000774750"/>
    </source>
</evidence>
<reference evidence="6" key="2">
    <citation type="journal article" date="2021" name="Sci. Rep.">
        <title>The distribution of antibiotic resistance genes in chicken gut microbiota commensals.</title>
        <authorList>
            <person name="Juricova H."/>
            <person name="Matiasovicova J."/>
            <person name="Kubasova T."/>
            <person name="Cejkova D."/>
            <person name="Rychlik I."/>
        </authorList>
    </citation>
    <scope>NUCLEOTIDE SEQUENCE</scope>
    <source>
        <strain evidence="6">An559</strain>
    </source>
</reference>
<keyword evidence="7" id="KW-1185">Reference proteome</keyword>
<reference evidence="6" key="1">
    <citation type="submission" date="2020-08" db="EMBL/GenBank/DDBJ databases">
        <authorList>
            <person name="Cejkova D."/>
            <person name="Kubasova T."/>
            <person name="Jahodarova E."/>
            <person name="Rychlik I."/>
        </authorList>
    </citation>
    <scope>NUCLEOTIDE SEQUENCE</scope>
    <source>
        <strain evidence="6">An559</strain>
    </source>
</reference>
<dbReference type="GO" id="GO:0006396">
    <property type="term" value="P:RNA processing"/>
    <property type="evidence" value="ECO:0007669"/>
    <property type="project" value="InterPro"/>
</dbReference>
<evidence type="ECO:0000256" key="1">
    <source>
        <dbReference type="ARBA" id="ARBA00007228"/>
    </source>
</evidence>
<dbReference type="GO" id="GO:0032259">
    <property type="term" value="P:methylation"/>
    <property type="evidence" value="ECO:0007669"/>
    <property type="project" value="UniProtKB-KW"/>
</dbReference>
<comment type="caution">
    <text evidence="6">The sequence shown here is derived from an EMBL/GenBank/DDBJ whole genome shotgun (WGS) entry which is preliminary data.</text>
</comment>
<dbReference type="CDD" id="cd18095">
    <property type="entry name" value="SpoU-like_rRNA-MTase"/>
    <property type="match status" value="1"/>
</dbReference>
<organism evidence="6 7">
    <name type="scientific">Merdimmobilis hominis</name>
    <dbReference type="NCBI Taxonomy" id="2897707"/>
    <lineage>
        <taxon>Bacteria</taxon>
        <taxon>Bacillati</taxon>
        <taxon>Bacillota</taxon>
        <taxon>Clostridia</taxon>
        <taxon>Eubacteriales</taxon>
        <taxon>Oscillospiraceae</taxon>
        <taxon>Merdimmobilis</taxon>
    </lineage>
</organism>
<name>A0A938X5Z5_9FIRM</name>
<evidence type="ECO:0000256" key="2">
    <source>
        <dbReference type="ARBA" id="ARBA00022603"/>
    </source>
</evidence>
<evidence type="ECO:0000259" key="4">
    <source>
        <dbReference type="Pfam" id="PF00588"/>
    </source>
</evidence>
<keyword evidence="3" id="KW-0808">Transferase</keyword>
<dbReference type="Gene3D" id="3.40.1280.10">
    <property type="match status" value="1"/>
</dbReference>
<evidence type="ECO:0000259" key="5">
    <source>
        <dbReference type="Pfam" id="PF22435"/>
    </source>
</evidence>
<gene>
    <name evidence="6" type="ORF">H6A12_05455</name>
</gene>